<evidence type="ECO:0000256" key="4">
    <source>
        <dbReference type="ARBA" id="ARBA00023004"/>
    </source>
</evidence>
<proteinExistence type="predicted"/>
<feature type="domain" description="4Fe-4S His(Cys)3-ligated-type" evidence="7">
    <location>
        <begin position="88"/>
        <end position="127"/>
    </location>
</feature>
<dbReference type="InterPro" id="IPR009016">
    <property type="entry name" value="Fe_hydrogenase"/>
</dbReference>
<dbReference type="InterPro" id="IPR000283">
    <property type="entry name" value="NADH_UbQ_OxRdtase_75kDa_su_CS"/>
</dbReference>
<dbReference type="Gene3D" id="3.10.20.740">
    <property type="match status" value="1"/>
</dbReference>
<name>A0ABZ3J1E9_SPOA4</name>
<dbReference type="InterPro" id="IPR050340">
    <property type="entry name" value="Cytosolic_Fe-S_CAF"/>
</dbReference>
<dbReference type="Gene3D" id="3.30.70.20">
    <property type="match status" value="1"/>
</dbReference>
<dbReference type="SUPFAM" id="SSF54292">
    <property type="entry name" value="2Fe-2S ferredoxin-like"/>
    <property type="match status" value="1"/>
</dbReference>
<dbReference type="SUPFAM" id="SSF54862">
    <property type="entry name" value="4Fe-4S ferredoxins"/>
    <property type="match status" value="1"/>
</dbReference>
<sequence>MGHHASDPNKIVNVTIDGIPVACPETTLILDAAKMAGVNIPVLCYHPDLKVRATCRICVVEVKGQRKLKTACGNEVWDGAEFITNSPTVRQARKDVLELILAEHPQDCLKCVRSTSCELQQLARDFGISKPLFKNEPKQLPIEDASGVIVRDMAKCVKCGRCVEMCQEVQTVGAINTAHRSVEYEISTAFNRPLQETTCVYCGQCVAVCPVGALYEKDETEKVWQALGNADKHVIVQVAPAVRVALGEEFGMAPGSISTGKMVAALRRLGFDKVFDTDFSADVTIMEEGNELLARMSSGGALPLITSCSPGWINFVETFYPELLPNVSSCKSPQQMFGALAKTYYPQKAGIDAGKIVSVSIMPCTAKKYESARPEMNSSGYRDVDVVLTTRELARMIKQAGFDFNQLAEEEFDAPLGISTGAAVIFGTSGGVMEAALRTVYEVATGKELANVDFKDIRGLTGVKEAEVDLEGKKVKVAIANGLKNARVILDKIKAGECDYQFVEIMCCPGGCIGGGGQPWGTTAATKEARMAGLYQIDSDKAIRQSHKNPAVQALYDEFLGKPLSHKSHELLHTHYHSRNK</sequence>
<dbReference type="SMART" id="SM00929">
    <property type="entry name" value="NADH-G_4Fe-4S_3"/>
    <property type="match status" value="1"/>
</dbReference>
<dbReference type="SUPFAM" id="SSF53920">
    <property type="entry name" value="Fe-only hydrogenase"/>
    <property type="match status" value="1"/>
</dbReference>
<dbReference type="InterPro" id="IPR004108">
    <property type="entry name" value="Fe_hydrogenase_lsu_C"/>
</dbReference>
<dbReference type="GO" id="GO:0050583">
    <property type="term" value="F:hydrogen dehydrogenase (NADP+) activity"/>
    <property type="evidence" value="ECO:0007669"/>
    <property type="project" value="UniProtKB-EC"/>
</dbReference>
<dbReference type="InterPro" id="IPR017900">
    <property type="entry name" value="4Fe4S_Fe_S_CS"/>
</dbReference>
<dbReference type="PROSITE" id="PS51379">
    <property type="entry name" value="4FE4S_FER_2"/>
    <property type="match status" value="2"/>
</dbReference>
<keyword evidence="2" id="KW-0004">4Fe-4S</keyword>
<keyword evidence="4" id="KW-0408">Iron</keyword>
<evidence type="ECO:0000256" key="3">
    <source>
        <dbReference type="ARBA" id="ARBA00022723"/>
    </source>
</evidence>
<dbReference type="InterPro" id="IPR019574">
    <property type="entry name" value="NADH_UbQ_OxRdtase_Gsu_4Fe4S-bd"/>
</dbReference>
<dbReference type="Pfam" id="PF22117">
    <property type="entry name" value="Fer4_Nqo3"/>
    <property type="match status" value="1"/>
</dbReference>
<dbReference type="SMART" id="SM00902">
    <property type="entry name" value="Fe_hyd_SSU"/>
    <property type="match status" value="1"/>
</dbReference>
<protein>
    <submittedName>
        <fullName evidence="8">NADP-reducing hydrogenase subunit HndD</fullName>
        <ecNumber evidence="8">1.12.1.3</ecNumber>
    </submittedName>
</protein>
<dbReference type="EMBL" id="CP155571">
    <property type="protein sequence ID" value="XFO71875.1"/>
    <property type="molecule type" value="Genomic_DNA"/>
</dbReference>
<accession>A0ABZ3J1E9</accession>
<dbReference type="InterPro" id="IPR036010">
    <property type="entry name" value="2Fe-2S_ferredoxin-like_sf"/>
</dbReference>
<evidence type="ECO:0000313" key="8">
    <source>
        <dbReference type="EMBL" id="XFO71875.1"/>
    </source>
</evidence>
<dbReference type="InterPro" id="IPR036991">
    <property type="entry name" value="Fe_hydrogenase_ssu_sf"/>
</dbReference>
<dbReference type="InterPro" id="IPR013352">
    <property type="entry name" value="Fe_hydrogenase_subset"/>
</dbReference>
<keyword evidence="5" id="KW-0411">Iron-sulfur</keyword>
<dbReference type="RefSeq" id="WP_093794968.1">
    <property type="nucleotide sequence ID" value="NZ_CP155571.1"/>
</dbReference>
<dbReference type="PROSITE" id="PS51839">
    <property type="entry name" value="4FE4S_HC3"/>
    <property type="match status" value="1"/>
</dbReference>
<evidence type="ECO:0000256" key="1">
    <source>
        <dbReference type="ARBA" id="ARBA00001966"/>
    </source>
</evidence>
<dbReference type="CDD" id="cd00207">
    <property type="entry name" value="fer2"/>
    <property type="match status" value="1"/>
</dbReference>
<dbReference type="NCBIfam" id="TIGR02512">
    <property type="entry name" value="FeFe_hydrog_A"/>
    <property type="match status" value="1"/>
</dbReference>
<dbReference type="PROSITE" id="PS00641">
    <property type="entry name" value="COMPLEX1_75K_1"/>
    <property type="match status" value="1"/>
</dbReference>
<keyword evidence="8" id="KW-0560">Oxidoreductase</keyword>
<dbReference type="NCBIfam" id="NF040763">
    <property type="entry name" value="FeFe_hydrog_A6"/>
    <property type="match status" value="1"/>
</dbReference>
<dbReference type="PROSITE" id="PS00198">
    <property type="entry name" value="4FE4S_FER_1"/>
    <property type="match status" value="1"/>
</dbReference>
<feature type="domain" description="4Fe-4S ferredoxin-type" evidence="6">
    <location>
        <begin position="147"/>
        <end position="177"/>
    </location>
</feature>
<dbReference type="PANTHER" id="PTHR11615">
    <property type="entry name" value="NITRATE, FORMATE, IRON DEHYDROGENASE"/>
    <property type="match status" value="1"/>
</dbReference>
<dbReference type="Gene3D" id="3.40.50.1780">
    <property type="match status" value="1"/>
</dbReference>
<dbReference type="Gene3D" id="3.40.950.10">
    <property type="entry name" value="Fe-only Hydrogenase (Larger Subunit), Chain L, domain 3"/>
    <property type="match status" value="1"/>
</dbReference>
<dbReference type="Pfam" id="PF02256">
    <property type="entry name" value="Fe_hyd_SSU"/>
    <property type="match status" value="1"/>
</dbReference>
<dbReference type="Gene3D" id="4.10.260.20">
    <property type="entry name" value="Iron hydrogenase, small subunit"/>
    <property type="match status" value="1"/>
</dbReference>
<dbReference type="InterPro" id="IPR049830">
    <property type="entry name" value="HndD"/>
</dbReference>
<keyword evidence="3" id="KW-0479">Metal-binding</keyword>
<dbReference type="InterPro" id="IPR017896">
    <property type="entry name" value="4Fe4S_Fe-S-bd"/>
</dbReference>
<evidence type="ECO:0000313" key="9">
    <source>
        <dbReference type="Proteomes" id="UP000216052"/>
    </source>
</evidence>
<organism evidence="8 9">
    <name type="scientific">Sporomusa acidovorans (strain ATCC 49682 / DSM 3132 / Mol)</name>
    <dbReference type="NCBI Taxonomy" id="1123286"/>
    <lineage>
        <taxon>Bacteria</taxon>
        <taxon>Bacillati</taxon>
        <taxon>Bacillota</taxon>
        <taxon>Negativicutes</taxon>
        <taxon>Selenomonadales</taxon>
        <taxon>Sporomusaceae</taxon>
        <taxon>Sporomusa</taxon>
    </lineage>
</organism>
<keyword evidence="9" id="KW-1185">Reference proteome</keyword>
<dbReference type="InterPro" id="IPR003149">
    <property type="entry name" value="Fe_hydrogenase_ssu"/>
</dbReference>
<feature type="domain" description="4Fe-4S ferredoxin-type" evidence="6">
    <location>
        <begin position="190"/>
        <end position="219"/>
    </location>
</feature>
<dbReference type="Proteomes" id="UP000216052">
    <property type="component" value="Chromosome"/>
</dbReference>
<dbReference type="InterPro" id="IPR054351">
    <property type="entry name" value="NADH_UbQ_OxRdtase_ferredoxin"/>
</dbReference>
<dbReference type="Pfam" id="PF13510">
    <property type="entry name" value="Fer2_4"/>
    <property type="match status" value="1"/>
</dbReference>
<dbReference type="EC" id="1.12.1.3" evidence="8"/>
<evidence type="ECO:0000256" key="2">
    <source>
        <dbReference type="ARBA" id="ARBA00022485"/>
    </source>
</evidence>
<reference evidence="8" key="1">
    <citation type="submission" date="2024-05" db="EMBL/GenBank/DDBJ databases">
        <title>Isolation and characterization of Sporomusa carbonis sp. nov., a carboxydotrophic hydrogenogen in the genus of Sporomusa isolated from a charcoal burning pile.</title>
        <authorList>
            <person name="Boeer T."/>
            <person name="Rosenbaum F."/>
            <person name="Eysell L."/>
            <person name="Mueller V."/>
            <person name="Daniel R."/>
            <person name="Poehlein A."/>
        </authorList>
    </citation>
    <scope>NUCLEOTIDE SEQUENCE [LARGE SCALE GENOMIC DNA]</scope>
    <source>
        <strain evidence="8">DSM 3132</strain>
    </source>
</reference>
<evidence type="ECO:0000259" key="6">
    <source>
        <dbReference type="PROSITE" id="PS51379"/>
    </source>
</evidence>
<gene>
    <name evidence="8" type="primary">hndD_2</name>
    <name evidence="8" type="ORF">SPACI_019180</name>
</gene>
<dbReference type="Pfam" id="PF10588">
    <property type="entry name" value="NADH-G_4Fe-4S_3"/>
    <property type="match status" value="1"/>
</dbReference>
<dbReference type="InterPro" id="IPR001041">
    <property type="entry name" value="2Fe-2S_ferredoxin-type"/>
</dbReference>
<comment type="cofactor">
    <cofactor evidence="1">
        <name>[4Fe-4S] cluster</name>
        <dbReference type="ChEBI" id="CHEBI:49883"/>
    </cofactor>
</comment>
<dbReference type="Pfam" id="PF02906">
    <property type="entry name" value="Fe_hyd_lg_C"/>
    <property type="match status" value="1"/>
</dbReference>
<evidence type="ECO:0000256" key="5">
    <source>
        <dbReference type="ARBA" id="ARBA00023014"/>
    </source>
</evidence>
<evidence type="ECO:0000259" key="7">
    <source>
        <dbReference type="PROSITE" id="PS51839"/>
    </source>
</evidence>